<dbReference type="Pfam" id="PF12572">
    <property type="entry name" value="DUF3752"/>
    <property type="match status" value="1"/>
</dbReference>
<comment type="caution">
    <text evidence="3">The sequence shown here is derived from an EMBL/GenBank/DDBJ whole genome shotgun (WGS) entry which is preliminary data.</text>
</comment>
<sequence>MPPIGPSLPPKAPKRKLVTSDDEQDDGPQTQQPVAKHPRRDQAPINEQEISLDAEDDFAPSAPSRQSAPTPSKSIGPLLPSNSEAGPAKAEPKSEKSPRSSTPSSSSEDDDFGPALPSASAPSRRAAPIGPALPSDTAPQRDEWMLAPPPSSSAYSERDPTRIRNRKFASRPSAPKSSSSSNGPSIWTETPQEKLRRLQNNVLGRADPNDATPQPGSHGASDADDERNRKIAANIEAQRGKSLYQEHSQKRKDKSGAHHGNDEEDDPSARAFDREKDMKLGTKIGTAQRRELVSKSAGFGGRFQKGSYL</sequence>
<dbReference type="InterPro" id="IPR046331">
    <property type="entry name" value="GPAM1-like"/>
</dbReference>
<dbReference type="AlphaFoldDB" id="A0A2C5ZUF4"/>
<accession>A0A2C5ZUF4</accession>
<feature type="compositionally biased region" description="Basic and acidic residues" evidence="1">
    <location>
        <begin position="254"/>
        <end position="280"/>
    </location>
</feature>
<gene>
    <name evidence="3" type="ORF">CDD82_779</name>
</gene>
<keyword evidence="4" id="KW-1185">Reference proteome</keyword>
<organism evidence="3 4">
    <name type="scientific">Ophiocordyceps australis</name>
    <dbReference type="NCBI Taxonomy" id="1399860"/>
    <lineage>
        <taxon>Eukaryota</taxon>
        <taxon>Fungi</taxon>
        <taxon>Dikarya</taxon>
        <taxon>Ascomycota</taxon>
        <taxon>Pezizomycotina</taxon>
        <taxon>Sordariomycetes</taxon>
        <taxon>Hypocreomycetidae</taxon>
        <taxon>Hypocreales</taxon>
        <taxon>Ophiocordycipitaceae</taxon>
        <taxon>Ophiocordyceps</taxon>
    </lineage>
</organism>
<feature type="domain" description="DUF3752" evidence="2">
    <location>
        <begin position="149"/>
        <end position="304"/>
    </location>
</feature>
<feature type="compositionally biased region" description="Pro residues" evidence="1">
    <location>
        <begin position="1"/>
        <end position="11"/>
    </location>
</feature>
<dbReference type="OrthoDB" id="73491at2759"/>
<dbReference type="PANTHER" id="PTHR46370:SF1">
    <property type="entry name" value="GPALPP MOTIFS-CONTAINING PROTEIN 1"/>
    <property type="match status" value="1"/>
</dbReference>
<feature type="region of interest" description="Disordered" evidence="1">
    <location>
        <begin position="1"/>
        <end position="309"/>
    </location>
</feature>
<proteinExistence type="predicted"/>
<name>A0A2C5ZUF4_9HYPO</name>
<feature type="compositionally biased region" description="Low complexity" evidence="1">
    <location>
        <begin position="113"/>
        <end position="132"/>
    </location>
</feature>
<reference evidence="3 4" key="1">
    <citation type="submission" date="2017-06" db="EMBL/GenBank/DDBJ databases">
        <title>Ant-infecting Ophiocordyceps genomes reveal a high diversity of potential behavioral manipulation genes and a possible major role for enterotoxins.</title>
        <authorList>
            <person name="De Bekker C."/>
            <person name="Evans H.C."/>
            <person name="Brachmann A."/>
            <person name="Hughes D.P."/>
        </authorList>
    </citation>
    <scope>NUCLEOTIDE SEQUENCE [LARGE SCALE GENOMIC DNA]</scope>
    <source>
        <strain evidence="3 4">1348a</strain>
    </source>
</reference>
<evidence type="ECO:0000313" key="3">
    <source>
        <dbReference type="EMBL" id="PHH83463.1"/>
    </source>
</evidence>
<evidence type="ECO:0000313" key="4">
    <source>
        <dbReference type="Proteomes" id="UP000224854"/>
    </source>
</evidence>
<dbReference type="Proteomes" id="UP000224854">
    <property type="component" value="Unassembled WGS sequence"/>
</dbReference>
<feature type="compositionally biased region" description="Polar residues" evidence="1">
    <location>
        <begin position="63"/>
        <end position="73"/>
    </location>
</feature>
<feature type="compositionally biased region" description="Low complexity" evidence="1">
    <location>
        <begin position="170"/>
        <end position="185"/>
    </location>
</feature>
<evidence type="ECO:0000259" key="2">
    <source>
        <dbReference type="Pfam" id="PF12572"/>
    </source>
</evidence>
<dbReference type="EMBL" id="NJEU01000012">
    <property type="protein sequence ID" value="PHH83463.1"/>
    <property type="molecule type" value="Genomic_DNA"/>
</dbReference>
<protein>
    <recommendedName>
        <fullName evidence="2">DUF3752 domain-containing protein</fullName>
    </recommendedName>
</protein>
<evidence type="ECO:0000256" key="1">
    <source>
        <dbReference type="SAM" id="MobiDB-lite"/>
    </source>
</evidence>
<dbReference type="InterPro" id="IPR022226">
    <property type="entry name" value="DUF3752"/>
</dbReference>
<dbReference type="PANTHER" id="PTHR46370">
    <property type="entry name" value="GPALPP MOTIFS-CONTAINING PROTEIN 1"/>
    <property type="match status" value="1"/>
</dbReference>